<evidence type="ECO:0000313" key="2">
    <source>
        <dbReference type="EMBL" id="KAH9298881.1"/>
    </source>
</evidence>
<sequence>MVFNAICIWFAVGIELGRDHVKGLLDMENKSTRVVVIYGKGGIGKTTLATAVFSALDLTNHKYGRIDMQQNCSEGDIKLLQQQILRDIFSSNIDLRSLEEGRREMTKRFKEATHPVFVFVDNALKHNDLEKLVPVNELTLLPEGSRILLTTRNLNETINLLQGFERYSYQVDALPKAEAMKLLCEYALGSSEKTFDSTVDIEGLLRICSGIPLVLIMAGSKLREYARSVASCKEAVDHIKEGLLEGGMSARGRTLSNGYRITDEESLNDVLQDDQLSSDVPSLKEMYLKGATIDNLTTTLCRLKSLSSLTLHDCGGFTNIPETIGELTDLERVELPKCDSLVNLPNNFGNLSILKKLILSECLEVINIPDDFGNLCVLIELDLHDCSSLVSLPDSFGNLSALIELNLKNCSSLVSLLDNFGNLSALIELNLKNC</sequence>
<dbReference type="InterPro" id="IPR032675">
    <property type="entry name" value="LRR_dom_sf"/>
</dbReference>
<dbReference type="Pfam" id="PF00931">
    <property type="entry name" value="NB-ARC"/>
    <property type="match status" value="1"/>
</dbReference>
<dbReference type="InterPro" id="IPR003593">
    <property type="entry name" value="AAA+_ATPase"/>
</dbReference>
<dbReference type="InterPro" id="IPR027417">
    <property type="entry name" value="P-loop_NTPase"/>
</dbReference>
<dbReference type="EMBL" id="JAHRHJ020000010">
    <property type="protein sequence ID" value="KAH9298881.1"/>
    <property type="molecule type" value="Genomic_DNA"/>
</dbReference>
<comment type="caution">
    <text evidence="2">The sequence shown here is derived from an EMBL/GenBank/DDBJ whole genome shotgun (WGS) entry which is preliminary data.</text>
</comment>
<dbReference type="AlphaFoldDB" id="A0AA38CBW9"/>
<dbReference type="SUPFAM" id="SSF52047">
    <property type="entry name" value="RNI-like"/>
    <property type="match status" value="1"/>
</dbReference>
<protein>
    <recommendedName>
        <fullName evidence="1">AAA+ ATPase domain-containing protein</fullName>
    </recommendedName>
</protein>
<dbReference type="Proteomes" id="UP000824469">
    <property type="component" value="Unassembled WGS sequence"/>
</dbReference>
<proteinExistence type="predicted"/>
<dbReference type="PANTHER" id="PTHR36766:SF30">
    <property type="entry name" value="TIR-NBS TYPE DISEASE RESISTANCE PROTEIN-RELATED"/>
    <property type="match status" value="1"/>
</dbReference>
<dbReference type="GO" id="GO:0043531">
    <property type="term" value="F:ADP binding"/>
    <property type="evidence" value="ECO:0007669"/>
    <property type="project" value="InterPro"/>
</dbReference>
<dbReference type="InterPro" id="IPR002182">
    <property type="entry name" value="NB-ARC"/>
</dbReference>
<reference evidence="2 3" key="1">
    <citation type="journal article" date="2021" name="Nat. Plants">
        <title>The Taxus genome provides insights into paclitaxel biosynthesis.</title>
        <authorList>
            <person name="Xiong X."/>
            <person name="Gou J."/>
            <person name="Liao Q."/>
            <person name="Li Y."/>
            <person name="Zhou Q."/>
            <person name="Bi G."/>
            <person name="Li C."/>
            <person name="Du R."/>
            <person name="Wang X."/>
            <person name="Sun T."/>
            <person name="Guo L."/>
            <person name="Liang H."/>
            <person name="Lu P."/>
            <person name="Wu Y."/>
            <person name="Zhang Z."/>
            <person name="Ro D.K."/>
            <person name="Shang Y."/>
            <person name="Huang S."/>
            <person name="Yan J."/>
        </authorList>
    </citation>
    <scope>NUCLEOTIDE SEQUENCE [LARGE SCALE GENOMIC DNA]</scope>
    <source>
        <strain evidence="2">Ta-2019</strain>
    </source>
</reference>
<dbReference type="SMART" id="SM00382">
    <property type="entry name" value="AAA"/>
    <property type="match status" value="1"/>
</dbReference>
<accession>A0AA38CBW9</accession>
<dbReference type="PRINTS" id="PR00364">
    <property type="entry name" value="DISEASERSIST"/>
</dbReference>
<keyword evidence="3" id="KW-1185">Reference proteome</keyword>
<dbReference type="SUPFAM" id="SSF52540">
    <property type="entry name" value="P-loop containing nucleoside triphosphate hydrolases"/>
    <property type="match status" value="1"/>
</dbReference>
<dbReference type="PANTHER" id="PTHR36766">
    <property type="entry name" value="PLANT BROAD-SPECTRUM MILDEW RESISTANCE PROTEIN RPW8"/>
    <property type="match status" value="1"/>
</dbReference>
<organism evidence="2 3">
    <name type="scientific">Taxus chinensis</name>
    <name type="common">Chinese yew</name>
    <name type="synonym">Taxus wallichiana var. chinensis</name>
    <dbReference type="NCBI Taxonomy" id="29808"/>
    <lineage>
        <taxon>Eukaryota</taxon>
        <taxon>Viridiplantae</taxon>
        <taxon>Streptophyta</taxon>
        <taxon>Embryophyta</taxon>
        <taxon>Tracheophyta</taxon>
        <taxon>Spermatophyta</taxon>
        <taxon>Pinopsida</taxon>
        <taxon>Pinidae</taxon>
        <taxon>Conifers II</taxon>
        <taxon>Cupressales</taxon>
        <taxon>Taxaceae</taxon>
        <taxon>Taxus</taxon>
    </lineage>
</organism>
<gene>
    <name evidence="2" type="ORF">KI387_030563</name>
</gene>
<feature type="domain" description="AAA+ ATPase" evidence="1">
    <location>
        <begin position="31"/>
        <end position="177"/>
    </location>
</feature>
<feature type="non-terminal residue" evidence="2">
    <location>
        <position position="1"/>
    </location>
</feature>
<evidence type="ECO:0000259" key="1">
    <source>
        <dbReference type="SMART" id="SM00382"/>
    </source>
</evidence>
<name>A0AA38CBW9_TAXCH</name>
<evidence type="ECO:0000313" key="3">
    <source>
        <dbReference type="Proteomes" id="UP000824469"/>
    </source>
</evidence>
<dbReference type="OMA" id="FKEATHP"/>
<dbReference type="Gene3D" id="3.80.10.10">
    <property type="entry name" value="Ribonuclease Inhibitor"/>
    <property type="match status" value="1"/>
</dbReference>
<dbReference type="Gene3D" id="3.40.50.300">
    <property type="entry name" value="P-loop containing nucleotide triphosphate hydrolases"/>
    <property type="match status" value="1"/>
</dbReference>